<dbReference type="Proteomes" id="UP000549882">
    <property type="component" value="Unassembled WGS sequence"/>
</dbReference>
<protein>
    <submittedName>
        <fullName evidence="2">Uncharacterized protein</fullName>
    </submittedName>
</protein>
<keyword evidence="1" id="KW-0812">Transmembrane</keyword>
<feature type="transmembrane region" description="Helical" evidence="1">
    <location>
        <begin position="32"/>
        <end position="55"/>
    </location>
</feature>
<evidence type="ECO:0000256" key="1">
    <source>
        <dbReference type="SAM" id="Phobius"/>
    </source>
</evidence>
<keyword evidence="1" id="KW-0472">Membrane</keyword>
<proteinExistence type="predicted"/>
<dbReference type="EMBL" id="JACHBI010000004">
    <property type="protein sequence ID" value="MBB5573927.1"/>
    <property type="molecule type" value="Genomic_DNA"/>
</dbReference>
<feature type="transmembrane region" description="Helical" evidence="1">
    <location>
        <begin position="91"/>
        <end position="112"/>
    </location>
</feature>
<gene>
    <name evidence="2" type="ORF">GGD50_002549</name>
</gene>
<comment type="caution">
    <text evidence="2">The sequence shown here is derived from an EMBL/GenBank/DDBJ whole genome shotgun (WGS) entry which is preliminary data.</text>
</comment>
<accession>A0A7W8XQW1</accession>
<feature type="transmembrane region" description="Helical" evidence="1">
    <location>
        <begin position="67"/>
        <end position="85"/>
    </location>
</feature>
<sequence length="145" mass="15751">MKPRETKRVVFDTIYTQRAATDPVMNSWAKPLLLFEVTLFAAASLVHSGVLLGSYYAHTRAATAEGVIAVVLFCGVFACLFQPAWTRSVALAVQSFALFATLIGAFTIAIGIGPQTTADRVFHLLLLLVLISGFVATFRWNSPVE</sequence>
<organism evidence="2 3">
    <name type="scientific">Rhizobium paranaense</name>
    <dbReference type="NCBI Taxonomy" id="1650438"/>
    <lineage>
        <taxon>Bacteria</taxon>
        <taxon>Pseudomonadati</taxon>
        <taxon>Pseudomonadota</taxon>
        <taxon>Alphaproteobacteria</taxon>
        <taxon>Hyphomicrobiales</taxon>
        <taxon>Rhizobiaceae</taxon>
        <taxon>Rhizobium/Agrobacterium group</taxon>
        <taxon>Rhizobium</taxon>
    </lineage>
</organism>
<evidence type="ECO:0000313" key="3">
    <source>
        <dbReference type="Proteomes" id="UP000549882"/>
    </source>
</evidence>
<dbReference type="RefSeq" id="WP_245407524.1">
    <property type="nucleotide sequence ID" value="NZ_JACHBI010000004.1"/>
</dbReference>
<keyword evidence="1" id="KW-1133">Transmembrane helix</keyword>
<feature type="transmembrane region" description="Helical" evidence="1">
    <location>
        <begin position="121"/>
        <end position="140"/>
    </location>
</feature>
<reference evidence="2 3" key="1">
    <citation type="submission" date="2020-08" db="EMBL/GenBank/DDBJ databases">
        <title>Genomic Encyclopedia of Type Strains, Phase IV (KMG-V): Genome sequencing to study the core and pangenomes of soil and plant-associated prokaryotes.</title>
        <authorList>
            <person name="Whitman W."/>
        </authorList>
    </citation>
    <scope>NUCLEOTIDE SEQUENCE [LARGE SCALE GENOMIC DNA]</scope>
    <source>
        <strain evidence="2 3">SEMIA 4064</strain>
    </source>
</reference>
<evidence type="ECO:0000313" key="2">
    <source>
        <dbReference type="EMBL" id="MBB5573927.1"/>
    </source>
</evidence>
<keyword evidence="3" id="KW-1185">Reference proteome</keyword>
<dbReference type="AlphaFoldDB" id="A0A7W8XQW1"/>
<name>A0A7W8XQW1_9HYPH</name>